<name>A0ACB8C4V3_DERSI</name>
<sequence length="364" mass="39802">MMACTAPNFTNHMEGGKAFYSVPSGRTNVRRRLVWLLLMSRDRPAPKETRICVLSRPILLFLLATFDASFNRNRNRPLPDGVRATHGETQTGPRKVTWSDIVAGRNGYSVESTPVTGSTRGAPDALLAARMEKMERENKELREELGRARKQNEQSARKIDELQQTLNEILKNMRGSSHETISSSTSREAAERGDATATGGEVGEMDISCGDETPAMAGSKRKGTSDAPPTEDAVDHAQAPKRPRSGARKIDAIEEMVNKLTDKTERMFDMLLTRLNESDAGRNAQYAAVNNQLAAMNNRIEDLERGTMQLQQQQHHHHLPGKAGVPSPQAVNVPAILTSGNNANTTRTGEGGTHGQLCPPNTSA</sequence>
<evidence type="ECO:0000313" key="1">
    <source>
        <dbReference type="EMBL" id="KAH7933856.1"/>
    </source>
</evidence>
<protein>
    <submittedName>
        <fullName evidence="1">Uncharacterized protein</fullName>
    </submittedName>
</protein>
<dbReference type="EMBL" id="CM023478">
    <property type="protein sequence ID" value="KAH7933856.1"/>
    <property type="molecule type" value="Genomic_DNA"/>
</dbReference>
<gene>
    <name evidence="1" type="ORF">HPB49_018328</name>
</gene>
<accession>A0ACB8C4V3</accession>
<comment type="caution">
    <text evidence="1">The sequence shown here is derived from an EMBL/GenBank/DDBJ whole genome shotgun (WGS) entry which is preliminary data.</text>
</comment>
<proteinExistence type="predicted"/>
<reference evidence="1" key="1">
    <citation type="submission" date="2020-05" db="EMBL/GenBank/DDBJ databases">
        <title>Large-scale comparative analyses of tick genomes elucidate their genetic diversity and vector capacities.</title>
        <authorList>
            <person name="Jia N."/>
            <person name="Wang J."/>
            <person name="Shi W."/>
            <person name="Du L."/>
            <person name="Sun Y."/>
            <person name="Zhan W."/>
            <person name="Jiang J."/>
            <person name="Wang Q."/>
            <person name="Zhang B."/>
            <person name="Ji P."/>
            <person name="Sakyi L.B."/>
            <person name="Cui X."/>
            <person name="Yuan T."/>
            <person name="Jiang B."/>
            <person name="Yang W."/>
            <person name="Lam T.T.-Y."/>
            <person name="Chang Q."/>
            <person name="Ding S."/>
            <person name="Wang X."/>
            <person name="Zhu J."/>
            <person name="Ruan X."/>
            <person name="Zhao L."/>
            <person name="Wei J."/>
            <person name="Que T."/>
            <person name="Du C."/>
            <person name="Cheng J."/>
            <person name="Dai P."/>
            <person name="Han X."/>
            <person name="Huang E."/>
            <person name="Gao Y."/>
            <person name="Liu J."/>
            <person name="Shao H."/>
            <person name="Ye R."/>
            <person name="Li L."/>
            <person name="Wei W."/>
            <person name="Wang X."/>
            <person name="Wang C."/>
            <person name="Yang T."/>
            <person name="Huo Q."/>
            <person name="Li W."/>
            <person name="Guo W."/>
            <person name="Chen H."/>
            <person name="Zhou L."/>
            <person name="Ni X."/>
            <person name="Tian J."/>
            <person name="Zhou Y."/>
            <person name="Sheng Y."/>
            <person name="Liu T."/>
            <person name="Pan Y."/>
            <person name="Xia L."/>
            <person name="Li J."/>
            <person name="Zhao F."/>
            <person name="Cao W."/>
        </authorList>
    </citation>
    <scope>NUCLEOTIDE SEQUENCE</scope>
    <source>
        <strain evidence="1">Dsil-2018</strain>
    </source>
</reference>
<evidence type="ECO:0000313" key="2">
    <source>
        <dbReference type="Proteomes" id="UP000821865"/>
    </source>
</evidence>
<organism evidence="1 2">
    <name type="scientific">Dermacentor silvarum</name>
    <name type="common">Tick</name>
    <dbReference type="NCBI Taxonomy" id="543639"/>
    <lineage>
        <taxon>Eukaryota</taxon>
        <taxon>Metazoa</taxon>
        <taxon>Ecdysozoa</taxon>
        <taxon>Arthropoda</taxon>
        <taxon>Chelicerata</taxon>
        <taxon>Arachnida</taxon>
        <taxon>Acari</taxon>
        <taxon>Parasitiformes</taxon>
        <taxon>Ixodida</taxon>
        <taxon>Ixodoidea</taxon>
        <taxon>Ixodidae</taxon>
        <taxon>Rhipicephalinae</taxon>
        <taxon>Dermacentor</taxon>
    </lineage>
</organism>
<dbReference type="Proteomes" id="UP000821865">
    <property type="component" value="Chromosome 9"/>
</dbReference>
<keyword evidence="2" id="KW-1185">Reference proteome</keyword>